<gene>
    <name evidence="3" type="primary">rimP</name>
    <name evidence="7" type="ORF">L1785_18380</name>
</gene>
<dbReference type="PANTHER" id="PTHR33867:SF1">
    <property type="entry name" value="RIBOSOME MATURATION FACTOR RIMP"/>
    <property type="match status" value="1"/>
</dbReference>
<evidence type="ECO:0000256" key="1">
    <source>
        <dbReference type="ARBA" id="ARBA00022490"/>
    </source>
</evidence>
<dbReference type="GO" id="GO:0006412">
    <property type="term" value="P:translation"/>
    <property type="evidence" value="ECO:0007669"/>
    <property type="project" value="TreeGrafter"/>
</dbReference>
<evidence type="ECO:0000256" key="4">
    <source>
        <dbReference type="SAM" id="MobiDB-lite"/>
    </source>
</evidence>
<keyword evidence="1 3" id="KW-0963">Cytoplasm</keyword>
<dbReference type="GO" id="GO:0005829">
    <property type="term" value="C:cytosol"/>
    <property type="evidence" value="ECO:0007669"/>
    <property type="project" value="TreeGrafter"/>
</dbReference>
<feature type="compositionally biased region" description="Acidic residues" evidence="4">
    <location>
        <begin position="172"/>
        <end position="185"/>
    </location>
</feature>
<dbReference type="SUPFAM" id="SSF75420">
    <property type="entry name" value="YhbC-like, N-terminal domain"/>
    <property type="match status" value="1"/>
</dbReference>
<dbReference type="Gene3D" id="3.30.300.70">
    <property type="entry name" value="RimP-like superfamily, N-terminal"/>
    <property type="match status" value="1"/>
</dbReference>
<keyword evidence="8" id="KW-1185">Reference proteome</keyword>
<comment type="function">
    <text evidence="3">Required for maturation of 30S ribosomal subunits.</text>
</comment>
<evidence type="ECO:0000259" key="5">
    <source>
        <dbReference type="Pfam" id="PF02576"/>
    </source>
</evidence>
<dbReference type="AlphaFoldDB" id="A0AA41QGY1"/>
<dbReference type="InterPro" id="IPR028989">
    <property type="entry name" value="RimP_N"/>
</dbReference>
<proteinExistence type="inferred from homology"/>
<dbReference type="InterPro" id="IPR003728">
    <property type="entry name" value="Ribosome_maturation_RimP"/>
</dbReference>
<dbReference type="Pfam" id="PF17384">
    <property type="entry name" value="DUF150_C"/>
    <property type="match status" value="1"/>
</dbReference>
<organism evidence="7 8">
    <name type="scientific">Antribacter soli</name>
    <dbReference type="NCBI Taxonomy" id="2910976"/>
    <lineage>
        <taxon>Bacteria</taxon>
        <taxon>Bacillati</taxon>
        <taxon>Actinomycetota</taxon>
        <taxon>Actinomycetes</taxon>
        <taxon>Micrococcales</taxon>
        <taxon>Promicromonosporaceae</taxon>
        <taxon>Antribacter</taxon>
    </lineage>
</organism>
<dbReference type="Pfam" id="PF02576">
    <property type="entry name" value="RimP_N"/>
    <property type="match status" value="1"/>
</dbReference>
<reference evidence="7" key="1">
    <citation type="submission" date="2022-01" db="EMBL/GenBank/DDBJ databases">
        <title>Antribacter sp. nov., isolated from Guizhou of China.</title>
        <authorList>
            <person name="Chengliang C."/>
            <person name="Ya Z."/>
        </authorList>
    </citation>
    <scope>NUCLEOTIDE SEQUENCE</scope>
    <source>
        <strain evidence="7">KLBMP 9083</strain>
    </source>
</reference>
<evidence type="ECO:0000313" key="8">
    <source>
        <dbReference type="Proteomes" id="UP001165405"/>
    </source>
</evidence>
<dbReference type="PANTHER" id="PTHR33867">
    <property type="entry name" value="RIBOSOME MATURATION FACTOR RIMP"/>
    <property type="match status" value="1"/>
</dbReference>
<evidence type="ECO:0000256" key="2">
    <source>
        <dbReference type="ARBA" id="ARBA00022517"/>
    </source>
</evidence>
<protein>
    <recommendedName>
        <fullName evidence="3">Ribosome maturation factor RimP</fullName>
    </recommendedName>
</protein>
<feature type="region of interest" description="Disordered" evidence="4">
    <location>
        <begin position="156"/>
        <end position="213"/>
    </location>
</feature>
<dbReference type="InterPro" id="IPR028998">
    <property type="entry name" value="RimP_C"/>
</dbReference>
<comment type="subcellular location">
    <subcellularLocation>
        <location evidence="3">Cytoplasm</location>
    </subcellularLocation>
</comment>
<name>A0AA41QGY1_9MICO</name>
<evidence type="ECO:0000313" key="7">
    <source>
        <dbReference type="EMBL" id="MCF4122947.1"/>
    </source>
</evidence>
<dbReference type="InterPro" id="IPR035956">
    <property type="entry name" value="RimP_N_sf"/>
</dbReference>
<dbReference type="HAMAP" id="MF_01077">
    <property type="entry name" value="RimP"/>
    <property type="match status" value="1"/>
</dbReference>
<comment type="caution">
    <text evidence="7">The sequence shown here is derived from an EMBL/GenBank/DDBJ whole genome shotgun (WGS) entry which is preliminary data.</text>
</comment>
<accession>A0AA41QGY1</accession>
<dbReference type="GO" id="GO:0000028">
    <property type="term" value="P:ribosomal small subunit assembly"/>
    <property type="evidence" value="ECO:0007669"/>
    <property type="project" value="TreeGrafter"/>
</dbReference>
<keyword evidence="2 3" id="KW-0690">Ribosome biogenesis</keyword>
<dbReference type="Proteomes" id="UP001165405">
    <property type="component" value="Unassembled WGS sequence"/>
</dbReference>
<sequence>MAQHADEVRRVVGPVVEAAGLHLEDVAASQAGNRSVVRITVDLHEDALGSLDSDTLGEVSRGISAALDGDDVVGGAYTLEISTPGTSRPLTELRHFKRARTRLVTLRLTDGSTVEGRLVEVEGAGEDAELVLDDGTRVPVGSVAKGRVEVELKRLEEAEAADGEDGTAPHDDEYDDGYEDDDAADADVPGVRESADADDDATQAPGAGRNEES</sequence>
<evidence type="ECO:0000259" key="6">
    <source>
        <dbReference type="Pfam" id="PF17384"/>
    </source>
</evidence>
<evidence type="ECO:0000256" key="3">
    <source>
        <dbReference type="HAMAP-Rule" id="MF_01077"/>
    </source>
</evidence>
<dbReference type="RefSeq" id="WP_236090749.1">
    <property type="nucleotide sequence ID" value="NZ_JAKGSG010000051.1"/>
</dbReference>
<dbReference type="EMBL" id="JAKGSG010000051">
    <property type="protein sequence ID" value="MCF4122947.1"/>
    <property type="molecule type" value="Genomic_DNA"/>
</dbReference>
<feature type="domain" description="Ribosome maturation factor RimP C-terminal" evidence="6">
    <location>
        <begin position="90"/>
        <end position="151"/>
    </location>
</feature>
<feature type="domain" description="Ribosome maturation factor RimP N-terminal" evidence="5">
    <location>
        <begin position="12"/>
        <end position="86"/>
    </location>
</feature>
<comment type="similarity">
    <text evidence="3">Belongs to the RimP family.</text>
</comment>